<dbReference type="STRING" id="714315.GCA_000516535_00570"/>
<dbReference type="InterPro" id="IPR053716">
    <property type="entry name" value="Flag_assembly_chemotaxis_eff"/>
</dbReference>
<dbReference type="OrthoDB" id="82211at2"/>
<evidence type="ECO:0000256" key="2">
    <source>
        <dbReference type="SAM" id="SignalP"/>
    </source>
</evidence>
<dbReference type="KEGG" id="lgo:JCM16774_0570"/>
<proteinExistence type="predicted"/>
<accession>A0A510JBT5</accession>
<protein>
    <recommendedName>
        <fullName evidence="5">Adhesion protein FadA</fullName>
    </recommendedName>
</protein>
<dbReference type="InterPro" id="IPR018543">
    <property type="entry name" value="Adhesion_FadA"/>
</dbReference>
<keyword evidence="2" id="KW-0732">Signal</keyword>
<feature type="signal peptide" evidence="2">
    <location>
        <begin position="1"/>
        <end position="20"/>
    </location>
</feature>
<dbReference type="Gene3D" id="1.10.287.1700">
    <property type="match status" value="1"/>
</dbReference>
<evidence type="ECO:0000313" key="4">
    <source>
        <dbReference type="Proteomes" id="UP000321606"/>
    </source>
</evidence>
<evidence type="ECO:0000256" key="1">
    <source>
        <dbReference type="SAM" id="Coils"/>
    </source>
</evidence>
<sequence length="128" mass="14959">MKKIILLLAGILTVSSVSYSAPQKSLEQSLNAIEAKFNDLLEKEAQKKREFEAQKAQLEAEVEDLKAKEQGKEKLFEKLKKDSEVRWLRDKYKQVLNNYDTYYKNIAKMIREKEQKISELEAMLSVMN</sequence>
<gene>
    <name evidence="3" type="ORF">JCM16774_0570</name>
</gene>
<evidence type="ECO:0008006" key="5">
    <source>
        <dbReference type="Google" id="ProtNLM"/>
    </source>
</evidence>
<dbReference type="RefSeq" id="WP_026737165.1">
    <property type="nucleotide sequence ID" value="NZ_AP019822.1"/>
</dbReference>
<feature type="chain" id="PRO_5022094677" description="Adhesion protein FadA" evidence="2">
    <location>
        <begin position="21"/>
        <end position="128"/>
    </location>
</feature>
<dbReference type="EMBL" id="AP019822">
    <property type="protein sequence ID" value="BBM35645.1"/>
    <property type="molecule type" value="Genomic_DNA"/>
</dbReference>
<dbReference type="AlphaFoldDB" id="A0A510JBT5"/>
<reference evidence="3 4" key="1">
    <citation type="submission" date="2019-07" db="EMBL/GenBank/DDBJ databases">
        <title>Complete Genome Sequence of Leptotrichia goodfellowii Strain JCM 16774.</title>
        <authorList>
            <person name="Watanabe S."/>
            <person name="Cui L."/>
        </authorList>
    </citation>
    <scope>NUCLEOTIDE SEQUENCE [LARGE SCALE GENOMIC DNA]</scope>
    <source>
        <strain evidence="3 4">JCM16774</strain>
    </source>
</reference>
<keyword evidence="1" id="KW-0175">Coiled coil</keyword>
<organism evidence="3 4">
    <name type="scientific">Pseudoleptotrichia goodfellowii</name>
    <dbReference type="NCBI Taxonomy" id="157692"/>
    <lineage>
        <taxon>Bacteria</taxon>
        <taxon>Fusobacteriati</taxon>
        <taxon>Fusobacteriota</taxon>
        <taxon>Fusobacteriia</taxon>
        <taxon>Fusobacteriales</taxon>
        <taxon>Leptotrichiaceae</taxon>
        <taxon>Pseudoleptotrichia</taxon>
    </lineage>
</organism>
<dbReference type="Proteomes" id="UP000321606">
    <property type="component" value="Chromosome"/>
</dbReference>
<name>A0A510JBT5_9FUSO</name>
<dbReference type="Pfam" id="PF09403">
    <property type="entry name" value="FadA"/>
    <property type="match status" value="1"/>
</dbReference>
<evidence type="ECO:0000313" key="3">
    <source>
        <dbReference type="EMBL" id="BBM35645.1"/>
    </source>
</evidence>
<feature type="coiled-coil region" evidence="1">
    <location>
        <begin position="23"/>
        <end position="123"/>
    </location>
</feature>